<dbReference type="EMBL" id="JWIC01000006">
    <property type="protein sequence ID" value="KID56561.1"/>
    <property type="molecule type" value="Genomic_DNA"/>
</dbReference>
<comment type="caution">
    <text evidence="2">The sequence shown here is derived from an EMBL/GenBank/DDBJ whole genome shotgun (WGS) entry which is preliminary data.</text>
</comment>
<evidence type="ECO:0000313" key="3">
    <source>
        <dbReference type="Proteomes" id="UP000031327"/>
    </source>
</evidence>
<evidence type="ECO:0000259" key="1">
    <source>
        <dbReference type="PROSITE" id="PS51186"/>
    </source>
</evidence>
<name>A0A0C1Q786_9GAMM</name>
<dbReference type="RefSeq" id="WP_039609629.1">
    <property type="nucleotide sequence ID" value="NZ_JWIC01000006.1"/>
</dbReference>
<organism evidence="2 3">
    <name type="scientific">Pseudoalteromonas luteoviolacea</name>
    <dbReference type="NCBI Taxonomy" id="43657"/>
    <lineage>
        <taxon>Bacteria</taxon>
        <taxon>Pseudomonadati</taxon>
        <taxon>Pseudomonadota</taxon>
        <taxon>Gammaproteobacteria</taxon>
        <taxon>Alteromonadales</taxon>
        <taxon>Pseudoalteromonadaceae</taxon>
        <taxon>Pseudoalteromonas</taxon>
    </lineage>
</organism>
<evidence type="ECO:0000313" key="2">
    <source>
        <dbReference type="EMBL" id="KID56561.1"/>
    </source>
</evidence>
<dbReference type="OrthoDB" id="8479334at2"/>
<dbReference type="GO" id="GO:0016747">
    <property type="term" value="F:acyltransferase activity, transferring groups other than amino-acyl groups"/>
    <property type="evidence" value="ECO:0007669"/>
    <property type="project" value="InterPro"/>
</dbReference>
<dbReference type="InterPro" id="IPR016181">
    <property type="entry name" value="Acyl_CoA_acyltransferase"/>
</dbReference>
<reference evidence="2 3" key="1">
    <citation type="submission" date="2014-12" db="EMBL/GenBank/DDBJ databases">
        <title>Draft Genome Sequence of Pseudoalteromonas luteoviolacea HI1.</title>
        <authorList>
            <person name="Asahina A.Y."/>
            <person name="Hadfield M.G."/>
        </authorList>
    </citation>
    <scope>NUCLEOTIDE SEQUENCE [LARGE SCALE GENOMIC DNA]</scope>
    <source>
        <strain evidence="2 3">HI1</strain>
    </source>
</reference>
<dbReference type="Proteomes" id="UP000031327">
    <property type="component" value="Unassembled WGS sequence"/>
</dbReference>
<accession>A0A0C1Q786</accession>
<feature type="domain" description="N-acetyltransferase" evidence="1">
    <location>
        <begin position="3"/>
        <end position="165"/>
    </location>
</feature>
<dbReference type="InterPro" id="IPR000182">
    <property type="entry name" value="GNAT_dom"/>
</dbReference>
<dbReference type="CDD" id="cd04301">
    <property type="entry name" value="NAT_SF"/>
    <property type="match status" value="1"/>
</dbReference>
<dbReference type="Pfam" id="PF00583">
    <property type="entry name" value="Acetyltransf_1"/>
    <property type="match status" value="1"/>
</dbReference>
<keyword evidence="2" id="KW-0808">Transferase</keyword>
<protein>
    <submittedName>
        <fullName evidence="2">Histone acetyltransferase</fullName>
    </submittedName>
</protein>
<dbReference type="PROSITE" id="PS51186">
    <property type="entry name" value="GNAT"/>
    <property type="match status" value="1"/>
</dbReference>
<gene>
    <name evidence="2" type="ORF">JF50_11525</name>
</gene>
<dbReference type="AlphaFoldDB" id="A0A0C1Q786"/>
<sequence length="165" mass="19543">MSIEVRKANIDDFSAFKMLWQFYQYHQSSFSLEDIDEQGKFYIDESYLEEVLRGQDECNAYIVLSEQLIVGFVTVEPTEIMGEEMPELSDIFILPKYRNQGIAQLVIELLMHTKENNEWHVAVYRNDKNALSFWEKHFKQSNYSDVKKVKTPDSEEFHEFVVHNA</sequence>
<dbReference type="SUPFAM" id="SSF55729">
    <property type="entry name" value="Acyl-CoA N-acyltransferases (Nat)"/>
    <property type="match status" value="1"/>
</dbReference>
<proteinExistence type="predicted"/>
<dbReference type="Gene3D" id="3.40.630.30">
    <property type="match status" value="1"/>
</dbReference>